<dbReference type="Proteomes" id="UP000007383">
    <property type="component" value="Chromosome"/>
</dbReference>
<feature type="transmembrane region" description="Helical" evidence="1">
    <location>
        <begin position="194"/>
        <end position="217"/>
    </location>
</feature>
<evidence type="ECO:0000256" key="1">
    <source>
        <dbReference type="SAM" id="Phobius"/>
    </source>
</evidence>
<accession>H9UKJ0</accession>
<dbReference type="EMBL" id="CP003282">
    <property type="protein sequence ID" value="AFG38033.1"/>
    <property type="molecule type" value="Genomic_DNA"/>
</dbReference>
<gene>
    <name evidence="2" type="ordered locus">Spiaf_1982</name>
</gene>
<keyword evidence="1" id="KW-0472">Membrane</keyword>
<feature type="transmembrane region" description="Helical" evidence="1">
    <location>
        <begin position="21"/>
        <end position="42"/>
    </location>
</feature>
<sequence>MTRSRRPRRYSPLLTRKIHPQLLFLTGAAMVVLFLLQSNLLIRLIQVALFGMLATMNGKRIMWGYFLVMVGSITFFHLFQPAGEVLYRLGRFPVTAGALHTGLFKGLTIIGLVFISLFSIRPNLRLPGHVGGLLSGTLLYFERILEYRGGLRLHGLLDSIDRVLEEMFPVQELHKAEPVGGVSAHRNGLPPTTLVGYLFCVGLMFLNLGFIPMGRFLG</sequence>
<proteinExistence type="predicted"/>
<reference evidence="3" key="1">
    <citation type="journal article" date="2013" name="Stand. Genomic Sci.">
        <title>Complete genome sequence of the halophilic bacterium Spirochaeta africana type strain (Z-7692(T)) from the alkaline Lake Magadi in the East African Rift.</title>
        <authorList>
            <person name="Liolos K."/>
            <person name="Abt B."/>
            <person name="Scheuner C."/>
            <person name="Teshima H."/>
            <person name="Held B."/>
            <person name="Lapidus A."/>
            <person name="Nolan M."/>
            <person name="Lucas S."/>
            <person name="Deshpande S."/>
            <person name="Cheng J.F."/>
            <person name="Tapia R."/>
            <person name="Goodwin L.A."/>
            <person name="Pitluck S."/>
            <person name="Pagani I."/>
            <person name="Ivanova N."/>
            <person name="Mavromatis K."/>
            <person name="Mikhailova N."/>
            <person name="Huntemann M."/>
            <person name="Pati A."/>
            <person name="Chen A."/>
            <person name="Palaniappan K."/>
            <person name="Land M."/>
            <person name="Rohde M."/>
            <person name="Tindall B.J."/>
            <person name="Detter J.C."/>
            <person name="Goker M."/>
            <person name="Bristow J."/>
            <person name="Eisen J.A."/>
            <person name="Markowitz V."/>
            <person name="Hugenholtz P."/>
            <person name="Woyke T."/>
            <person name="Klenk H.P."/>
            <person name="Kyrpides N.C."/>
        </authorList>
    </citation>
    <scope>NUCLEOTIDE SEQUENCE</scope>
    <source>
        <strain evidence="3">ATCC 700263 / DSM 8902 / Z-7692</strain>
    </source>
</reference>
<dbReference type="KEGG" id="sfc:Spiaf_1982"/>
<dbReference type="OrthoDB" id="370529at2"/>
<dbReference type="RefSeq" id="WP_014456016.1">
    <property type="nucleotide sequence ID" value="NC_017098.1"/>
</dbReference>
<dbReference type="PATRIC" id="fig|889378.3.peg.1969"/>
<evidence type="ECO:0000313" key="3">
    <source>
        <dbReference type="Proteomes" id="UP000007383"/>
    </source>
</evidence>
<feature type="transmembrane region" description="Helical" evidence="1">
    <location>
        <begin position="62"/>
        <end position="79"/>
    </location>
</feature>
<name>H9UKJ0_SPIAZ</name>
<feature type="transmembrane region" description="Helical" evidence="1">
    <location>
        <begin position="99"/>
        <end position="120"/>
    </location>
</feature>
<dbReference type="HOGENOM" id="CLU_1348233_0_0_12"/>
<dbReference type="AlphaFoldDB" id="H9UKJ0"/>
<keyword evidence="1" id="KW-0812">Transmembrane</keyword>
<organism evidence="2 3">
    <name type="scientific">Spirochaeta africana (strain ATCC 700263 / DSM 8902 / Z-7692)</name>
    <dbReference type="NCBI Taxonomy" id="889378"/>
    <lineage>
        <taxon>Bacteria</taxon>
        <taxon>Pseudomonadati</taxon>
        <taxon>Spirochaetota</taxon>
        <taxon>Spirochaetia</taxon>
        <taxon>Spirochaetales</taxon>
        <taxon>Spirochaetaceae</taxon>
        <taxon>Spirochaeta</taxon>
    </lineage>
</organism>
<dbReference type="eggNOG" id="ENOG502ZNJD">
    <property type="taxonomic scope" value="Bacteria"/>
</dbReference>
<keyword evidence="3" id="KW-1185">Reference proteome</keyword>
<keyword evidence="1" id="KW-1133">Transmembrane helix</keyword>
<dbReference type="STRING" id="889378.Spiaf_1982"/>
<protein>
    <submittedName>
        <fullName evidence="2">Uncharacterized protein</fullName>
    </submittedName>
</protein>
<evidence type="ECO:0000313" key="2">
    <source>
        <dbReference type="EMBL" id="AFG38033.1"/>
    </source>
</evidence>